<evidence type="ECO:0000259" key="5">
    <source>
        <dbReference type="SMART" id="SM01360"/>
    </source>
</evidence>
<dbReference type="InterPro" id="IPR013783">
    <property type="entry name" value="Ig-like_fold"/>
</dbReference>
<dbReference type="Gene3D" id="1.50.10.20">
    <property type="match status" value="1"/>
</dbReference>
<keyword evidence="7" id="KW-1185">Reference proteome</keyword>
<dbReference type="Gene3D" id="2.60.40.3710">
    <property type="match status" value="1"/>
</dbReference>
<dbReference type="InterPro" id="IPR001599">
    <property type="entry name" value="Macroglobln_a2"/>
</dbReference>
<dbReference type="CDD" id="cd00688">
    <property type="entry name" value="ISOPREN_C2_like"/>
    <property type="match status" value="1"/>
</dbReference>
<feature type="compositionally biased region" description="Basic and acidic residues" evidence="2">
    <location>
        <begin position="1316"/>
        <end position="1325"/>
    </location>
</feature>
<dbReference type="InterPro" id="IPR051802">
    <property type="entry name" value="YfhM-like"/>
</dbReference>
<dbReference type="EMBL" id="SOAU01000001">
    <property type="protein sequence ID" value="TDT17413.1"/>
    <property type="molecule type" value="Genomic_DNA"/>
</dbReference>
<reference evidence="6 7" key="1">
    <citation type="submission" date="2019-03" db="EMBL/GenBank/DDBJ databases">
        <title>Sequencing the genomes of 1000 actinobacteria strains.</title>
        <authorList>
            <person name="Klenk H.-P."/>
        </authorList>
    </citation>
    <scope>NUCLEOTIDE SEQUENCE [LARGE SCALE GENOMIC DNA]</scope>
    <source>
        <strain evidence="6 7">DSM 18936</strain>
    </source>
</reference>
<dbReference type="InterPro" id="IPR008930">
    <property type="entry name" value="Terpenoid_cyclase/PrenylTrfase"/>
</dbReference>
<evidence type="ECO:0000256" key="1">
    <source>
        <dbReference type="ARBA" id="ARBA00010556"/>
    </source>
</evidence>
<feature type="domain" description="Alpha-2-macroglobulin" evidence="5">
    <location>
        <begin position="1335"/>
        <end position="1425"/>
    </location>
</feature>
<feature type="region of interest" description="Disordered" evidence="2">
    <location>
        <begin position="108"/>
        <end position="135"/>
    </location>
</feature>
<evidence type="ECO:0000259" key="4">
    <source>
        <dbReference type="SMART" id="SM01359"/>
    </source>
</evidence>
<dbReference type="GO" id="GO:0005975">
    <property type="term" value="P:carbohydrate metabolic process"/>
    <property type="evidence" value="ECO:0007669"/>
    <property type="project" value="UniProtKB-ARBA"/>
</dbReference>
<dbReference type="Pfam" id="PF07703">
    <property type="entry name" value="A2M_BRD"/>
    <property type="match status" value="1"/>
</dbReference>
<keyword evidence="3" id="KW-0732">Signal</keyword>
<feature type="chain" id="PRO_5039170077" description="Alpha-2-macroglobulin family protein" evidence="3">
    <location>
        <begin position="26"/>
        <end position="2047"/>
    </location>
</feature>
<feature type="domain" description="Alpha-2-macroglobulin bait region" evidence="4">
    <location>
        <begin position="1086"/>
        <end position="1243"/>
    </location>
</feature>
<dbReference type="PANTHER" id="PTHR40094:SF1">
    <property type="entry name" value="UBIQUITIN DOMAIN-CONTAINING PROTEIN"/>
    <property type="match status" value="1"/>
</dbReference>
<dbReference type="Gene3D" id="2.60.40.10">
    <property type="entry name" value="Immunoglobulins"/>
    <property type="match status" value="1"/>
</dbReference>
<evidence type="ECO:0000313" key="7">
    <source>
        <dbReference type="Proteomes" id="UP000294558"/>
    </source>
</evidence>
<dbReference type="InterPro" id="IPR011625">
    <property type="entry name" value="A2M_N_BRD"/>
</dbReference>
<dbReference type="Pfam" id="PF00207">
    <property type="entry name" value="A2M"/>
    <property type="match status" value="1"/>
</dbReference>
<name>A0A4R7I472_9ACTN</name>
<feature type="compositionally biased region" description="Acidic residues" evidence="2">
    <location>
        <begin position="1298"/>
        <end position="1314"/>
    </location>
</feature>
<proteinExistence type="inferred from homology"/>
<dbReference type="GO" id="GO:0004866">
    <property type="term" value="F:endopeptidase inhibitor activity"/>
    <property type="evidence" value="ECO:0007669"/>
    <property type="project" value="InterPro"/>
</dbReference>
<comment type="caution">
    <text evidence="6">The sequence shown here is derived from an EMBL/GenBank/DDBJ whole genome shotgun (WGS) entry which is preliminary data.</text>
</comment>
<dbReference type="PANTHER" id="PTHR40094">
    <property type="entry name" value="ALPHA-2-MACROGLOBULIN HOMOLOG"/>
    <property type="match status" value="1"/>
</dbReference>
<evidence type="ECO:0008006" key="8">
    <source>
        <dbReference type="Google" id="ProtNLM"/>
    </source>
</evidence>
<dbReference type="InterPro" id="IPR041246">
    <property type="entry name" value="Bact_MG10"/>
</dbReference>
<dbReference type="SUPFAM" id="SSF48239">
    <property type="entry name" value="Terpenoid cyclases/Protein prenyltransferases"/>
    <property type="match status" value="1"/>
</dbReference>
<evidence type="ECO:0000256" key="3">
    <source>
        <dbReference type="SAM" id="SignalP"/>
    </source>
</evidence>
<dbReference type="InterPro" id="IPR002890">
    <property type="entry name" value="MG2"/>
</dbReference>
<organism evidence="6 7">
    <name type="scientific">Ilumatobacter fluminis</name>
    <dbReference type="NCBI Taxonomy" id="467091"/>
    <lineage>
        <taxon>Bacteria</taxon>
        <taxon>Bacillati</taxon>
        <taxon>Actinomycetota</taxon>
        <taxon>Acidimicrobiia</taxon>
        <taxon>Acidimicrobiales</taxon>
        <taxon>Ilumatobacteraceae</taxon>
        <taxon>Ilumatobacter</taxon>
    </lineage>
</organism>
<dbReference type="OrthoDB" id="9767116at2"/>
<comment type="similarity">
    <text evidence="1">Belongs to the protease inhibitor I39 (alpha-2-macroglobulin) family. Bacterial alpha-2-macroglobulin subfamily.</text>
</comment>
<dbReference type="Pfam" id="PF17973">
    <property type="entry name" value="bMG10"/>
    <property type="match status" value="1"/>
</dbReference>
<feature type="region of interest" description="Disordered" evidence="2">
    <location>
        <begin position="70"/>
        <end position="95"/>
    </location>
</feature>
<evidence type="ECO:0000313" key="6">
    <source>
        <dbReference type="EMBL" id="TDT17413.1"/>
    </source>
</evidence>
<accession>A0A4R7I472</accession>
<sequence>MASRSNKRRSIAGMLAAGFVLSACWGGGDEVTSNTLDSSADTTVVDTDPIVTVDGLPADDRPDDADLEVQLSEGSSGDDTVEPTPVAEGAALDQGQIDEVVDDLPEWDVPATDTDDDEFRRPPDTLLPPEIGGTVDVPFPPDGDDPVDEPVTGPLQVLRYQPEGPVDVAPFIAVTFDQPMVPVATLDQLDDADVPAVITPAIEGRWRWIGTRTLRFEVIPGAIDRLPAATQYFVEIPAGTRSENGGVLDESVAWSFTTPTPTLRDLAGVSDAMNTKPIWVATFDQRVDPAAVIEAITVTAGGADVPIRVAGEAEITDDDVARNAVQGALEARAVAFTPTTDLPVDTTIEIQIGPDVPSAEGPLTGSDVERFTGATFGALEVRTTRCGWDERCQPGQSFQIEFSNPLDPESFDASQISVEPAIPGLRIDVYGSVIELRGDTAGRTDYTVTLDGDLTDVFGQQLGDDVEVTFEVGTADPALRGLSNGFITTDPTAETPTVSIDTINHDEVLVTAWSVTPPQFVEYRDYVDSLWSDEDAPAPEWSLAFEDEIEIDNVEDRWVETAIDLTDAFNASNGQLVVRVDPLIDISRDDEAYWANQPTVSWVQNTTLGIDAIRDGESLVIITTDLATGEPIGDVPVELVGDGRVATTHEEGTVEIELADDPVIGLFGNAGDRRAFLPADEWNGWTAEEYGSEGRWYVFDDRGIYRPGETAYLTGWLRRFDWSEGAQLELYDEESSVTWQAYDAQGADLGSGALDLSALGRFTLDLEIPAGANLGPTYVEFSVDGPDGFSSTTHTIQVQEFRRPEFEVTARVETPAPHFADEPATVAVDAEYFAGGPLPDAEVDWLVATSDTTFTPPDRDDYSFGVWQPWWWYDGIGFAGDVAADVAYESDACWDCGPSGDVTYEEFSGRTDAEGSHYLQLAFGGDDVDLPSTVSAQATVYDVNRQAWSSTTDLLVHPAETYVGLRSDRNFVRQGTPIRIDAIVTDVDGGLVAGNEVEVTAGRVDYTYDGGTWTEVVIDPQTCSFTSTETEGDDAMRCEFATDVGGTYEITAIVTDGDGNRNRTELTQWVSGGTGRPVRNVEQEQVNIVPDGDDYAPGDIAELLVQAPFAPAWGTVTIAHHDIVSVESFEAEDGSAVIEIPITGEHVPNLTIQIDMTGSAPRYDDDGNVRDDLPARPAFATGTIDLPVPPTNRTLDVTVTPADDAVEPGTETSVTVSVVDPDGAAVEGAEVAVVIVDEAVLSLTGYELTDPVDVFYRDVWAAIRSTYLRSTIRLASTVQLDRESEATEESAFEPAAGESDDMADGDMAADDSGGDEAGRSADEPSIDVRSDFDAVAVYAPTEITGADGTVTVDVPLPDNLTRYRVMAVAVDGVEHFGKGESTITARLPLMARTSAPRFLNFGDQFELPVTLQNQTDEPLDVDVVVQVSNLSLSGPSGKRVTVPANDRVEVRFPLETVDVGTARVRVAAVSGDFADANEIAMPVYTPATSEAFAVYGTIDQDASDGGAIGQSVITPTDVIPQFGGFEIGTSSTAVQTLTDAVLYLEEYDYQSSDGYASRIMAVAALRDVLEAFDAAGLPPTAELEQRVASDLTRLTALQNDDGGFPFWQRGRESIPWNSVQATHALVLADQAGYVVSASALDRALAFLAEIEAHIPADYPDDVRNTVIAYSLFVRNEAGQGDARKAADLFIDAGDELGLDALAWIWPSVTDPDLRTLIELRFANSVTETPGGATFPLDYGEGDYLIAHSERRSDGIILDALITEQPESDLIPKVVSGLLSRQENGRWNNAQENSFILLAMHRYFETFEDVEPSFVARAWLGETYVAESEFEGRTTEQVSTLIPMSEYTRLTTTEDGSSQQLVVSKDGDGRLYYRLGLEYAPADLQLDPRDEGFVVERTYEPIGDDDTVSRDENGAWRIEPGATVRVRVTMVADARRTNVALVDPLPAGLEPLNPALAVTGVIAPDEPEDGEVEPLTRSTWWWSWFDHQNLRDDRAEAFARYLDGGTYEYSYLARATTPGTFVVPPTKAEEIYAPEVFGRSATDTVVVG</sequence>
<dbReference type="Proteomes" id="UP000294558">
    <property type="component" value="Unassembled WGS sequence"/>
</dbReference>
<feature type="region of interest" description="Disordered" evidence="2">
    <location>
        <begin position="1280"/>
        <end position="1325"/>
    </location>
</feature>
<dbReference type="SMART" id="SM01359">
    <property type="entry name" value="A2M_N_2"/>
    <property type="match status" value="1"/>
</dbReference>
<dbReference type="Pfam" id="PF01835">
    <property type="entry name" value="MG2"/>
    <property type="match status" value="1"/>
</dbReference>
<dbReference type="Gene3D" id="2.60.40.1930">
    <property type="match status" value="1"/>
</dbReference>
<protein>
    <recommendedName>
        <fullName evidence="8">Alpha-2-macroglobulin family protein</fullName>
    </recommendedName>
</protein>
<gene>
    <name evidence="6" type="ORF">BDK89_3021</name>
</gene>
<dbReference type="PROSITE" id="PS51257">
    <property type="entry name" value="PROKAR_LIPOPROTEIN"/>
    <property type="match status" value="1"/>
</dbReference>
<dbReference type="RefSeq" id="WP_133869704.1">
    <property type="nucleotide sequence ID" value="NZ_SOAU01000001.1"/>
</dbReference>
<evidence type="ECO:0000256" key="2">
    <source>
        <dbReference type="SAM" id="MobiDB-lite"/>
    </source>
</evidence>
<dbReference type="SMART" id="SM01360">
    <property type="entry name" value="A2M"/>
    <property type="match status" value="1"/>
</dbReference>
<feature type="signal peptide" evidence="3">
    <location>
        <begin position="1"/>
        <end position="25"/>
    </location>
</feature>